<sequence length="91" mass="10984">MTENTEICEIRPKFRRNFEPWWSPSYNKDQLTRERLPTNKTHWIPFDYQSSPSDPITWLPTHRVPTTRLPRPNQIPSNQEEVQATLVREHD</sequence>
<feature type="region of interest" description="Disordered" evidence="1">
    <location>
        <begin position="67"/>
        <end position="91"/>
    </location>
</feature>
<organism evidence="2">
    <name type="scientific">Arundo donax</name>
    <name type="common">Giant reed</name>
    <name type="synonym">Donax arundinaceus</name>
    <dbReference type="NCBI Taxonomy" id="35708"/>
    <lineage>
        <taxon>Eukaryota</taxon>
        <taxon>Viridiplantae</taxon>
        <taxon>Streptophyta</taxon>
        <taxon>Embryophyta</taxon>
        <taxon>Tracheophyta</taxon>
        <taxon>Spermatophyta</taxon>
        <taxon>Magnoliopsida</taxon>
        <taxon>Liliopsida</taxon>
        <taxon>Poales</taxon>
        <taxon>Poaceae</taxon>
        <taxon>PACMAD clade</taxon>
        <taxon>Arundinoideae</taxon>
        <taxon>Arundineae</taxon>
        <taxon>Arundo</taxon>
    </lineage>
</organism>
<dbReference type="AlphaFoldDB" id="A0A0A9CCL9"/>
<name>A0A0A9CCL9_ARUDO</name>
<reference evidence="2" key="1">
    <citation type="submission" date="2014-09" db="EMBL/GenBank/DDBJ databases">
        <authorList>
            <person name="Magalhaes I.L.F."/>
            <person name="Oliveira U."/>
            <person name="Santos F.R."/>
            <person name="Vidigal T.H.D.A."/>
            <person name="Brescovit A.D."/>
            <person name="Santos A.J."/>
        </authorList>
    </citation>
    <scope>NUCLEOTIDE SEQUENCE</scope>
    <source>
        <tissue evidence="2">Shoot tissue taken approximately 20 cm above the soil surface</tissue>
    </source>
</reference>
<protein>
    <submittedName>
        <fullName evidence="2">Uncharacterized protein</fullName>
    </submittedName>
</protein>
<evidence type="ECO:0000313" key="2">
    <source>
        <dbReference type="EMBL" id="JAD74059.1"/>
    </source>
</evidence>
<evidence type="ECO:0000256" key="1">
    <source>
        <dbReference type="SAM" id="MobiDB-lite"/>
    </source>
</evidence>
<accession>A0A0A9CCL9</accession>
<dbReference type="EMBL" id="GBRH01223836">
    <property type="protein sequence ID" value="JAD74059.1"/>
    <property type="molecule type" value="Transcribed_RNA"/>
</dbReference>
<reference evidence="2" key="2">
    <citation type="journal article" date="2015" name="Data Brief">
        <title>Shoot transcriptome of the giant reed, Arundo donax.</title>
        <authorList>
            <person name="Barrero R.A."/>
            <person name="Guerrero F.D."/>
            <person name="Moolhuijzen P."/>
            <person name="Goolsby J.A."/>
            <person name="Tidwell J."/>
            <person name="Bellgard S.E."/>
            <person name="Bellgard M.I."/>
        </authorList>
    </citation>
    <scope>NUCLEOTIDE SEQUENCE</scope>
    <source>
        <tissue evidence="2">Shoot tissue taken approximately 20 cm above the soil surface</tissue>
    </source>
</reference>
<proteinExistence type="predicted"/>